<proteinExistence type="predicted"/>
<dbReference type="Proteomes" id="UP000002190">
    <property type="component" value="Chromosome 3"/>
</dbReference>
<dbReference type="HOGENOM" id="CLU_1812176_0_0_4"/>
<dbReference type="eggNOG" id="ENOG5032HFV">
    <property type="taxonomic scope" value="Bacteria"/>
</dbReference>
<sequence>MLHFPPPAPLARVTAFGDYFEDVELEDSTNETRDVQSRADLVASIAADKLKDKLQWLTDIDLIGGIQSAELAQAADVRRAYLIGDAALGALVRKLIVSSMTADADTEAEEVVRLIERDACEDRELREDRAPSHPTFRITGGL</sequence>
<dbReference type="RefSeq" id="WP_013094150.1">
    <property type="nucleotide sequence ID" value="NC_014119.1"/>
</dbReference>
<reference evidence="1 2" key="2">
    <citation type="journal article" date="2012" name="J. Bacteriol.">
        <title>Genome Sequences of Burkholderia sp. Strains CCGE1002 and H160, Isolated from Legume Nodules in Mexico and Brazil.</title>
        <authorList>
            <person name="Ormeno-Orrillo E."/>
            <person name="Rogel M.A."/>
            <person name="Chueire L.M."/>
            <person name="Tiedje J.M."/>
            <person name="Martinez-Romero E."/>
            <person name="Hungria M."/>
        </authorList>
    </citation>
    <scope>NUCLEOTIDE SEQUENCE [LARGE SCALE GENOMIC DNA]</scope>
    <source>
        <strain evidence="1 2">CCGE1002</strain>
    </source>
</reference>
<dbReference type="KEGG" id="bge:BC1002_6521"/>
<dbReference type="AlphaFoldDB" id="D5WMB7"/>
<dbReference type="STRING" id="640511.BC1002_6521"/>
<gene>
    <name evidence="1" type="ordered locus">BC1002_6521</name>
</gene>
<name>D5WMB7_PARAM</name>
<dbReference type="GeneID" id="301097596"/>
<reference evidence="2" key="1">
    <citation type="submission" date="2010-04" db="EMBL/GenBank/DDBJ databases">
        <title>Complete sequence of chromosome 3 of Burkholderia sp. CCGE1002.</title>
        <authorList>
            <consortium name="US DOE Joint Genome Institute"/>
            <person name="Lucas S."/>
            <person name="Copeland A."/>
            <person name="Lapidus A."/>
            <person name="Cheng J.-F."/>
            <person name="Bruce D."/>
            <person name="Goodwin L."/>
            <person name="Pitluck S."/>
            <person name="Chertkov O."/>
            <person name="Detter J.C."/>
            <person name="Han C."/>
            <person name="Tapia R."/>
            <person name="Land M."/>
            <person name="Hauser L."/>
            <person name="Kyrpides N."/>
            <person name="Ovchinnikova G."/>
            <person name="Martinez-Romero E."/>
            <person name="Hernandez M.A.R."/>
            <person name="Tiedje J.M."/>
            <person name="Woyke T."/>
        </authorList>
    </citation>
    <scope>NUCLEOTIDE SEQUENCE [LARGE SCALE GENOMIC DNA]</scope>
    <source>
        <strain evidence="2">CCGE1002</strain>
    </source>
</reference>
<protein>
    <submittedName>
        <fullName evidence="1">Uncharacterized protein</fullName>
    </submittedName>
</protein>
<evidence type="ECO:0000313" key="1">
    <source>
        <dbReference type="EMBL" id="ADG20363.1"/>
    </source>
</evidence>
<dbReference type="EMBL" id="CP002015">
    <property type="protein sequence ID" value="ADG20363.1"/>
    <property type="molecule type" value="Genomic_DNA"/>
</dbReference>
<evidence type="ECO:0000313" key="2">
    <source>
        <dbReference type="Proteomes" id="UP000002190"/>
    </source>
</evidence>
<accession>D5WMB7</accession>
<organism evidence="1 2">
    <name type="scientific">Paraburkholderia atlantica</name>
    <dbReference type="NCBI Taxonomy" id="2654982"/>
    <lineage>
        <taxon>Bacteria</taxon>
        <taxon>Pseudomonadati</taxon>
        <taxon>Pseudomonadota</taxon>
        <taxon>Betaproteobacteria</taxon>
        <taxon>Burkholderiales</taxon>
        <taxon>Burkholderiaceae</taxon>
        <taxon>Paraburkholderia</taxon>
    </lineage>
</organism>